<evidence type="ECO:0000256" key="1">
    <source>
        <dbReference type="SAM" id="Phobius"/>
    </source>
</evidence>
<reference evidence="3 4" key="1">
    <citation type="submission" date="2019-12" db="EMBL/GenBank/DDBJ databases">
        <authorList>
            <person name="Floudas D."/>
            <person name="Bentzer J."/>
            <person name="Ahren D."/>
            <person name="Johansson T."/>
            <person name="Persson P."/>
            <person name="Tunlid A."/>
        </authorList>
    </citation>
    <scope>NUCLEOTIDE SEQUENCE [LARGE SCALE GENOMIC DNA]</scope>
    <source>
        <strain evidence="3 4">CBS 102.39</strain>
    </source>
</reference>
<evidence type="ECO:0000259" key="2">
    <source>
        <dbReference type="Pfam" id="PF20152"/>
    </source>
</evidence>
<keyword evidence="1" id="KW-0812">Transmembrane</keyword>
<dbReference type="Pfam" id="PF20152">
    <property type="entry name" value="DUF6534"/>
    <property type="match status" value="1"/>
</dbReference>
<dbReference type="EMBL" id="JAACJL010000030">
    <property type="protein sequence ID" value="KAF4617317.1"/>
    <property type="molecule type" value="Genomic_DNA"/>
</dbReference>
<feature type="transmembrane region" description="Helical" evidence="1">
    <location>
        <begin position="79"/>
        <end position="104"/>
    </location>
</feature>
<feature type="transmembrane region" description="Helical" evidence="1">
    <location>
        <begin position="39"/>
        <end position="59"/>
    </location>
</feature>
<feature type="transmembrane region" description="Helical" evidence="1">
    <location>
        <begin position="6"/>
        <end position="27"/>
    </location>
</feature>
<dbReference type="AlphaFoldDB" id="A0A8H4QVY8"/>
<dbReference type="Proteomes" id="UP000521872">
    <property type="component" value="Unassembled WGS sequence"/>
</dbReference>
<comment type="caution">
    <text evidence="3">The sequence shown here is derived from an EMBL/GenBank/DDBJ whole genome shotgun (WGS) entry which is preliminary data.</text>
</comment>
<keyword evidence="1" id="KW-1133">Transmembrane helix</keyword>
<dbReference type="InterPro" id="IPR045339">
    <property type="entry name" value="DUF6534"/>
</dbReference>
<sequence length="223" mass="25072">MSLHPFEDMAVEPIFTALIVLVCRCFFARRAYELTGGKIYPLLIVLTAIVSAVGGILDAHELAATPNFSYLLDARVGMIIWIVPGLIPDFLIAAVHTCYFKSFTDHPHSHQHMRQFPKNITLYDHFLRAFIQTGLVLPIGGILGMILYFSSQRTGLYMLYSLPVSKVYSTTLMCCLNTRDGWNFKGYIDESAYSQQDDDILKPGEVLQFAPSQTTMTVTDTIF</sequence>
<protein>
    <recommendedName>
        <fullName evidence="2">DUF6534 domain-containing protein</fullName>
    </recommendedName>
</protein>
<keyword evidence="4" id="KW-1185">Reference proteome</keyword>
<feature type="transmembrane region" description="Helical" evidence="1">
    <location>
        <begin position="125"/>
        <end position="149"/>
    </location>
</feature>
<feature type="domain" description="DUF6534" evidence="2">
    <location>
        <begin position="87"/>
        <end position="180"/>
    </location>
</feature>
<organism evidence="3 4">
    <name type="scientific">Agrocybe pediades</name>
    <dbReference type="NCBI Taxonomy" id="84607"/>
    <lineage>
        <taxon>Eukaryota</taxon>
        <taxon>Fungi</taxon>
        <taxon>Dikarya</taxon>
        <taxon>Basidiomycota</taxon>
        <taxon>Agaricomycotina</taxon>
        <taxon>Agaricomycetes</taxon>
        <taxon>Agaricomycetidae</taxon>
        <taxon>Agaricales</taxon>
        <taxon>Agaricineae</taxon>
        <taxon>Strophariaceae</taxon>
        <taxon>Agrocybe</taxon>
    </lineage>
</organism>
<keyword evidence="1" id="KW-0472">Membrane</keyword>
<accession>A0A8H4QVY8</accession>
<gene>
    <name evidence="3" type="ORF">D9613_005807</name>
</gene>
<name>A0A8H4QVY8_9AGAR</name>
<evidence type="ECO:0000313" key="4">
    <source>
        <dbReference type="Proteomes" id="UP000521872"/>
    </source>
</evidence>
<proteinExistence type="predicted"/>
<evidence type="ECO:0000313" key="3">
    <source>
        <dbReference type="EMBL" id="KAF4617317.1"/>
    </source>
</evidence>